<dbReference type="GO" id="GO:0003677">
    <property type="term" value="F:DNA binding"/>
    <property type="evidence" value="ECO:0007669"/>
    <property type="project" value="UniProtKB-KW"/>
</dbReference>
<dbReference type="SUPFAM" id="SSF53098">
    <property type="entry name" value="Ribonuclease H-like"/>
    <property type="match status" value="1"/>
</dbReference>
<keyword evidence="5" id="KW-0233">DNA recombination</keyword>
<sequence length="185" mass="19640">MTFVVGLDPSLTAAGIAAIAHPLYAGTPNVPRCVSVGAGGSSVATDAESALRIERQRDAILRSMPAKVSLVVVETLPRPNPNAPGKHSERCGLYWALLAFLAARKIPIATVSPTTLKKFATGDGRAEKPAMLAAARELWPHAKVRDHNAADALLLASMGAHRLGWHEPELPCHVSPNVNWPKGIR</sequence>
<dbReference type="AlphaFoldDB" id="H0JL65"/>
<evidence type="ECO:0000256" key="5">
    <source>
        <dbReference type="ARBA" id="ARBA00023172"/>
    </source>
</evidence>
<proteinExistence type="inferred from homology"/>
<comment type="similarity">
    <text evidence="1">Belongs to the RuvC family.</text>
</comment>
<dbReference type="GO" id="GO:0006310">
    <property type="term" value="P:DNA recombination"/>
    <property type="evidence" value="ECO:0007669"/>
    <property type="project" value="UniProtKB-KW"/>
</dbReference>
<dbReference type="GO" id="GO:0006281">
    <property type="term" value="P:DNA repair"/>
    <property type="evidence" value="ECO:0007669"/>
    <property type="project" value="UniProtKB-KW"/>
</dbReference>
<reference evidence="7 8" key="1">
    <citation type="submission" date="2011-12" db="EMBL/GenBank/DDBJ databases">
        <authorList>
            <person name="Kriszt B."/>
            <person name="Tancsics A."/>
            <person name="Cserhati M."/>
            <person name="Toth A."/>
            <person name="Nagy I."/>
            <person name="Horvath B."/>
            <person name="Tamura T."/>
            <person name="Kukolya J."/>
            <person name="Szoboszlay S."/>
        </authorList>
    </citation>
    <scope>NUCLEOTIDE SEQUENCE [LARGE SCALE GENOMIC DNA]</scope>
    <source>
        <strain evidence="7 8">AK37</strain>
    </source>
</reference>
<keyword evidence="6" id="KW-0234">DNA repair</keyword>
<dbReference type="PRINTS" id="PR00696">
    <property type="entry name" value="RSOLVASERUVC"/>
</dbReference>
<dbReference type="Proteomes" id="UP000005064">
    <property type="component" value="Unassembled WGS sequence"/>
</dbReference>
<dbReference type="InterPro" id="IPR012337">
    <property type="entry name" value="RNaseH-like_sf"/>
</dbReference>
<dbReference type="EMBL" id="AHBW01000026">
    <property type="protein sequence ID" value="EHK86400.1"/>
    <property type="molecule type" value="Genomic_DNA"/>
</dbReference>
<name>H0JL65_9NOCA</name>
<gene>
    <name evidence="7" type="ORF">AK37_01592</name>
</gene>
<keyword evidence="4" id="KW-0238">DNA-binding</keyword>
<dbReference type="InterPro" id="IPR002176">
    <property type="entry name" value="X-over_junc_endoDNase_RuvC"/>
</dbReference>
<comment type="caution">
    <text evidence="7">The sequence shown here is derived from an EMBL/GenBank/DDBJ whole genome shotgun (WGS) entry which is preliminary data.</text>
</comment>
<evidence type="ECO:0000256" key="3">
    <source>
        <dbReference type="ARBA" id="ARBA00022842"/>
    </source>
</evidence>
<evidence type="ECO:0000313" key="8">
    <source>
        <dbReference type="Proteomes" id="UP000005064"/>
    </source>
</evidence>
<protein>
    <submittedName>
        <fullName evidence="7">Uncharacterized protein</fullName>
    </submittedName>
</protein>
<evidence type="ECO:0000256" key="4">
    <source>
        <dbReference type="ARBA" id="ARBA00023125"/>
    </source>
</evidence>
<dbReference type="InterPro" id="IPR036397">
    <property type="entry name" value="RNaseH_sf"/>
</dbReference>
<organism evidence="7 8">
    <name type="scientific">Rhodococcus pyridinivorans AK37</name>
    <dbReference type="NCBI Taxonomy" id="1114960"/>
    <lineage>
        <taxon>Bacteria</taxon>
        <taxon>Bacillati</taxon>
        <taxon>Actinomycetota</taxon>
        <taxon>Actinomycetes</taxon>
        <taxon>Mycobacteriales</taxon>
        <taxon>Nocardiaceae</taxon>
        <taxon>Rhodococcus</taxon>
    </lineage>
</organism>
<keyword evidence="2" id="KW-0227">DNA damage</keyword>
<dbReference type="GO" id="GO:0004520">
    <property type="term" value="F:DNA endonuclease activity"/>
    <property type="evidence" value="ECO:0007669"/>
    <property type="project" value="InterPro"/>
</dbReference>
<evidence type="ECO:0000256" key="6">
    <source>
        <dbReference type="ARBA" id="ARBA00023204"/>
    </source>
</evidence>
<keyword evidence="3" id="KW-0460">Magnesium</keyword>
<evidence type="ECO:0000256" key="2">
    <source>
        <dbReference type="ARBA" id="ARBA00022763"/>
    </source>
</evidence>
<dbReference type="PATRIC" id="fig|1114960.4.peg.306"/>
<dbReference type="Gene3D" id="3.30.420.10">
    <property type="entry name" value="Ribonuclease H-like superfamily/Ribonuclease H"/>
    <property type="match status" value="1"/>
</dbReference>
<dbReference type="RefSeq" id="WP_006550318.1">
    <property type="nucleotide sequence ID" value="NZ_AHBW01000026.1"/>
</dbReference>
<accession>H0JL65</accession>
<evidence type="ECO:0000256" key="1">
    <source>
        <dbReference type="ARBA" id="ARBA00009518"/>
    </source>
</evidence>
<evidence type="ECO:0000313" key="7">
    <source>
        <dbReference type="EMBL" id="EHK86400.1"/>
    </source>
</evidence>